<evidence type="ECO:0000313" key="4">
    <source>
        <dbReference type="Proteomes" id="UP000032417"/>
    </source>
</evidence>
<dbReference type="SUPFAM" id="SSF49899">
    <property type="entry name" value="Concanavalin A-like lectins/glucanases"/>
    <property type="match status" value="1"/>
</dbReference>
<sequence length="311" mass="35715">MFTKNQCGMIDSYKIIACVFLISLLASCTIKNKGQLVDNESEFHGEFIENFSDTVSNFFRHGTGGKGADFTWKMGVSSSSDTDTKVLSFKIDPEDAAGAGKGPEIISKKFTSYGTYAARLKIPDPKNIQPNVGAVVGYFTYRVDSIYGQSEVDFEWLISDPRIIYIGTWTGQRDNSQRIGRTINLAEGIIYDSSYRKRDGSDRMNFSGDQNQPEQIDPIENYDASSQFYTYGYDWHPDHIRWWMIHPITSDTVVLWNYQGSEIGIPNTHTRYRMNFWHTNNWPVHTNPSSIEKPIYPFELEVDWMLYKPME</sequence>
<dbReference type="Proteomes" id="UP000032417">
    <property type="component" value="Chromosome 1"/>
</dbReference>
<feature type="domain" description="GH16" evidence="2">
    <location>
        <begin position="41"/>
        <end position="311"/>
    </location>
</feature>
<dbReference type="CDD" id="cd00413">
    <property type="entry name" value="Glyco_hydrolase_16"/>
    <property type="match status" value="1"/>
</dbReference>
<dbReference type="KEGG" id="pbt:ING2E5B_1463"/>
<organism evidence="3 4">
    <name type="scientific">Fermentimonas caenicola</name>
    <dbReference type="NCBI Taxonomy" id="1562970"/>
    <lineage>
        <taxon>Bacteria</taxon>
        <taxon>Pseudomonadati</taxon>
        <taxon>Bacteroidota</taxon>
        <taxon>Bacteroidia</taxon>
        <taxon>Bacteroidales</taxon>
        <taxon>Dysgonomonadaceae</taxon>
        <taxon>Fermentimonas</taxon>
    </lineage>
</organism>
<reference evidence="3 4" key="1">
    <citation type="submission" date="2014-08" db="EMBL/GenBank/DDBJ databases">
        <authorList>
            <person name="Wibberg D."/>
        </authorList>
    </citation>
    <scope>NUCLEOTIDE SEQUENCE [LARGE SCALE GENOMIC DNA]</scope>
    <source>
        <strain evidence="4">ING2-E5B</strain>
    </source>
</reference>
<proteinExistence type="inferred from homology"/>
<dbReference type="GO" id="GO:0005975">
    <property type="term" value="P:carbohydrate metabolic process"/>
    <property type="evidence" value="ECO:0007669"/>
    <property type="project" value="InterPro"/>
</dbReference>
<dbReference type="HOGENOM" id="CLU_929789_0_0_10"/>
<name>A0A098C1B8_9BACT</name>
<evidence type="ECO:0000313" key="3">
    <source>
        <dbReference type="EMBL" id="CEA16211.1"/>
    </source>
</evidence>
<keyword evidence="4" id="KW-1185">Reference proteome</keyword>
<comment type="similarity">
    <text evidence="1">Belongs to the glycosyl hydrolase 16 family.</text>
</comment>
<accession>A0A098C1B8</accession>
<dbReference type="STRING" id="1562970.ING2E5B_1463"/>
<dbReference type="GO" id="GO:0004553">
    <property type="term" value="F:hydrolase activity, hydrolyzing O-glycosyl compounds"/>
    <property type="evidence" value="ECO:0007669"/>
    <property type="project" value="InterPro"/>
</dbReference>
<dbReference type="PATRIC" id="fig|1562970.3.peg.1449"/>
<evidence type="ECO:0000256" key="1">
    <source>
        <dbReference type="ARBA" id="ARBA00006865"/>
    </source>
</evidence>
<dbReference type="InterPro" id="IPR013320">
    <property type="entry name" value="ConA-like_dom_sf"/>
</dbReference>
<dbReference type="PROSITE" id="PS51762">
    <property type="entry name" value="GH16_2"/>
    <property type="match status" value="1"/>
</dbReference>
<protein>
    <recommendedName>
        <fullName evidence="2">GH16 domain-containing protein</fullName>
    </recommendedName>
</protein>
<evidence type="ECO:0000259" key="2">
    <source>
        <dbReference type="PROSITE" id="PS51762"/>
    </source>
</evidence>
<dbReference type="Gene3D" id="2.60.120.200">
    <property type="match status" value="1"/>
</dbReference>
<dbReference type="InterPro" id="IPR000757">
    <property type="entry name" value="Beta-glucanase-like"/>
</dbReference>
<gene>
    <name evidence="3" type="ORF">ING2E5B_1463</name>
</gene>
<dbReference type="EMBL" id="LN515532">
    <property type="protein sequence ID" value="CEA16211.1"/>
    <property type="molecule type" value="Genomic_DNA"/>
</dbReference>
<dbReference type="AlphaFoldDB" id="A0A098C1B8"/>
<dbReference type="PROSITE" id="PS51257">
    <property type="entry name" value="PROKAR_LIPOPROTEIN"/>
    <property type="match status" value="1"/>
</dbReference>